<evidence type="ECO:0000313" key="2">
    <source>
        <dbReference type="EMBL" id="EIG29676.1"/>
    </source>
</evidence>
<dbReference type="AlphaFoldDB" id="I2NV15"/>
<protein>
    <submittedName>
        <fullName evidence="2">Uncharacterized protein</fullName>
    </submittedName>
</protein>
<dbReference type="RefSeq" id="WP_003764462.1">
    <property type="nucleotide sequence ID" value="NZ_AJMT01000053.1"/>
</dbReference>
<feature type="transmembrane region" description="Helical" evidence="1">
    <location>
        <begin position="65"/>
        <end position="91"/>
    </location>
</feature>
<dbReference type="EMBL" id="AJMT01000053">
    <property type="protein sequence ID" value="EIG29676.1"/>
    <property type="molecule type" value="Genomic_DNA"/>
</dbReference>
<keyword evidence="1" id="KW-0812">Transmembrane</keyword>
<proteinExistence type="predicted"/>
<dbReference type="Proteomes" id="UP000004473">
    <property type="component" value="Unassembled WGS sequence"/>
</dbReference>
<organism evidence="2 3">
    <name type="scientific">Neisseria sicca VK64</name>
    <dbReference type="NCBI Taxonomy" id="1095748"/>
    <lineage>
        <taxon>Bacteria</taxon>
        <taxon>Pseudomonadati</taxon>
        <taxon>Pseudomonadota</taxon>
        <taxon>Betaproteobacteria</taxon>
        <taxon>Neisseriales</taxon>
        <taxon>Neisseriaceae</taxon>
        <taxon>Neisseria</taxon>
    </lineage>
</organism>
<reference evidence="2 3" key="1">
    <citation type="submission" date="2012-04" db="EMBL/GenBank/DDBJ databases">
        <authorList>
            <person name="Harkins D.M."/>
            <person name="Madupu R."/>
            <person name="Durkin A.S."/>
            <person name="Torralba M."/>
            <person name="Methe B."/>
            <person name="Sutton G.G."/>
            <person name="Nelson K.E."/>
        </authorList>
    </citation>
    <scope>NUCLEOTIDE SEQUENCE [LARGE SCALE GENOMIC DNA]</scope>
    <source>
        <strain evidence="2 3">VK64</strain>
    </source>
</reference>
<keyword evidence="1" id="KW-1133">Transmembrane helix</keyword>
<evidence type="ECO:0000256" key="1">
    <source>
        <dbReference type="SAM" id="Phobius"/>
    </source>
</evidence>
<evidence type="ECO:0000313" key="3">
    <source>
        <dbReference type="Proteomes" id="UP000004473"/>
    </source>
</evidence>
<dbReference type="PATRIC" id="fig|1095748.3.peg.734"/>
<feature type="transmembrane region" description="Helical" evidence="1">
    <location>
        <begin position="103"/>
        <end position="123"/>
    </location>
</feature>
<accession>I2NV15</accession>
<gene>
    <name evidence="2" type="ORF">HMPREF1051_0819</name>
</gene>
<name>I2NV15_NEISI</name>
<comment type="caution">
    <text evidence="2">The sequence shown here is derived from an EMBL/GenBank/DDBJ whole genome shotgun (WGS) entry which is preliminary data.</text>
</comment>
<sequence>MKYRRLHAEGVPLYIPNTDTSTQAEQAELAEYFLNTITTKATELRSGQEGKSAADDEAGQDYYRFVIISFISLIASLFFIGINVGLILIEISRYWFNEKQLKLIRLGLFALFIALPFMVGTHHFEMESIIGAIVNWGYFYQTILAAIFTA</sequence>
<feature type="transmembrane region" description="Helical" evidence="1">
    <location>
        <begin position="129"/>
        <end position="148"/>
    </location>
</feature>
<keyword evidence="1" id="KW-0472">Membrane</keyword>